<dbReference type="AlphaFoldDB" id="A0A093S343"/>
<comment type="caution">
    <text evidence="1">The sequence shown here is derived from an EMBL/GenBank/DDBJ whole genome shotgun (WGS) entry which is preliminary data.</text>
</comment>
<dbReference type="Proteomes" id="UP000032874">
    <property type="component" value="Unassembled WGS sequence"/>
</dbReference>
<organism evidence="1 2">
    <name type="scientific">Pectobacterium betavasculorum</name>
    <dbReference type="NCBI Taxonomy" id="55207"/>
    <lineage>
        <taxon>Bacteria</taxon>
        <taxon>Pseudomonadati</taxon>
        <taxon>Pseudomonadota</taxon>
        <taxon>Gammaproteobacteria</taxon>
        <taxon>Enterobacterales</taxon>
        <taxon>Pectobacteriaceae</taxon>
        <taxon>Pectobacterium</taxon>
    </lineage>
</organism>
<evidence type="ECO:0000313" key="2">
    <source>
        <dbReference type="Proteomes" id="UP000032874"/>
    </source>
</evidence>
<proteinExistence type="predicted"/>
<reference evidence="1 2" key="1">
    <citation type="submission" date="2014-08" db="EMBL/GenBank/DDBJ databases">
        <title>Genome sequences of NCPPB Pectobacterium isolates.</title>
        <authorList>
            <person name="Glover R.H."/>
            <person name="Sapp M."/>
            <person name="Elphinstone J."/>
        </authorList>
    </citation>
    <scope>NUCLEOTIDE SEQUENCE [LARGE SCALE GENOMIC DNA]</scope>
    <source>
        <strain evidence="1 2">NCPPB 2795</strain>
    </source>
</reference>
<accession>A0A093S343</accession>
<evidence type="ECO:0000313" key="1">
    <source>
        <dbReference type="EMBL" id="KFX07239.1"/>
    </source>
</evidence>
<dbReference type="EMBL" id="JQHM01000001">
    <property type="protein sequence ID" value="KFX07239.1"/>
    <property type="molecule type" value="Genomic_DNA"/>
</dbReference>
<dbReference type="STRING" id="55207.KP22_03875"/>
<protein>
    <submittedName>
        <fullName evidence="1">Uncharacterized protein</fullName>
    </submittedName>
</protein>
<dbReference type="eggNOG" id="ENOG502ZIWQ">
    <property type="taxonomic scope" value="Bacteria"/>
</dbReference>
<dbReference type="RefSeq" id="WP_039322474.1">
    <property type="nucleotide sequence ID" value="NZ_JQHM01000001.1"/>
</dbReference>
<sequence length="313" mass="35210">MSDLSKERLEVLRDTFIDMASETTDKLESAGWSDAVKAITEVLQRREAAKEPAYWVYDTKFGLDISKEKPEYEENTEPYFPVFKSASQPYALRSATFDEIRDTVAEMTGGIPVTWCEGQKKGHHEVPFMNFNSLGRIVDKFRASTFNHTGDLLIQPYVVPEEVFYEGREEKAAGWGTKIYRSYDYCVGWNACRAAMLQHQQHNEPQNIPENIPCPKCGGRGTYHCPQMLGSVDCECTLANHPEQPLDMGNYPVIPDGYKLALVPMEHTEAFRSACTAAFEEFNRGTGPCGVFIAGHRAMLAAAPQPMHMSEDL</sequence>
<gene>
    <name evidence="1" type="ORF">KP22_03875</name>
</gene>
<name>A0A093S343_9GAMM</name>